<keyword evidence="2" id="KW-0649">Protein kinase inhibitor</keyword>
<dbReference type="InterPro" id="IPR005247">
    <property type="entry name" value="YbhB_YbcL/LppC-like"/>
</dbReference>
<sequence length="182" mass="18748">MTALPGRLLRGVRAGAHRSPLAGPAFDAPASISLSSTAFADGGGMPTSSAGKGVGDNVSPPLRWSAPPPGTRQLVLIIDDVDVPLPRPLLHTVAVIEPTLDALDTGGLQPDAAGIRCLRADLGHRGYAGPRPIPGHGPHHYRFHLLAIDQEVPDSIATAKALLAAIGGHVLARGVLTGTYER</sequence>
<evidence type="ECO:0000313" key="2">
    <source>
        <dbReference type="EMBL" id="GAA4296861.1"/>
    </source>
</evidence>
<dbReference type="CDD" id="cd00865">
    <property type="entry name" value="PEBP_bact_arch"/>
    <property type="match status" value="1"/>
</dbReference>
<dbReference type="RefSeq" id="WP_264036597.1">
    <property type="nucleotide sequence ID" value="NZ_BAABGF010000055.1"/>
</dbReference>
<dbReference type="InterPro" id="IPR036610">
    <property type="entry name" value="PEBP-like_sf"/>
</dbReference>
<keyword evidence="3" id="KW-1185">Reference proteome</keyword>
<dbReference type="GO" id="GO:0004860">
    <property type="term" value="F:protein kinase inhibitor activity"/>
    <property type="evidence" value="ECO:0007669"/>
    <property type="project" value="UniProtKB-KW"/>
</dbReference>
<reference evidence="3" key="1">
    <citation type="journal article" date="2019" name="Int. J. Syst. Evol. Microbiol.">
        <title>The Global Catalogue of Microorganisms (GCM) 10K type strain sequencing project: providing services to taxonomists for standard genome sequencing and annotation.</title>
        <authorList>
            <consortium name="The Broad Institute Genomics Platform"/>
            <consortium name="The Broad Institute Genome Sequencing Center for Infectious Disease"/>
            <person name="Wu L."/>
            <person name="Ma J."/>
        </authorList>
    </citation>
    <scope>NUCLEOTIDE SEQUENCE [LARGE SCALE GENOMIC DNA]</scope>
    <source>
        <strain evidence="3">JCM 17782</strain>
    </source>
</reference>
<dbReference type="InterPro" id="IPR008914">
    <property type="entry name" value="PEBP"/>
</dbReference>
<name>A0ABP8F7H6_9MYCO</name>
<dbReference type="EMBL" id="BAABGF010000055">
    <property type="protein sequence ID" value="GAA4296861.1"/>
    <property type="molecule type" value="Genomic_DNA"/>
</dbReference>
<comment type="similarity">
    <text evidence="1">Belongs to the UPF0098 family.</text>
</comment>
<evidence type="ECO:0000313" key="3">
    <source>
        <dbReference type="Proteomes" id="UP001501417"/>
    </source>
</evidence>
<proteinExistence type="inferred from homology"/>
<dbReference type="PANTHER" id="PTHR30289">
    <property type="entry name" value="UNCHARACTERIZED PROTEIN YBCL-RELATED"/>
    <property type="match status" value="1"/>
</dbReference>
<dbReference type="Proteomes" id="UP001501417">
    <property type="component" value="Unassembled WGS sequence"/>
</dbReference>
<organism evidence="2 3">
    <name type="scientific">Mycobacterium paraffinicum</name>
    <dbReference type="NCBI Taxonomy" id="53378"/>
    <lineage>
        <taxon>Bacteria</taxon>
        <taxon>Bacillati</taxon>
        <taxon>Actinomycetota</taxon>
        <taxon>Actinomycetes</taxon>
        <taxon>Mycobacteriales</taxon>
        <taxon>Mycobacteriaceae</taxon>
        <taxon>Mycobacterium</taxon>
    </lineage>
</organism>
<dbReference type="Gene3D" id="3.90.280.10">
    <property type="entry name" value="PEBP-like"/>
    <property type="match status" value="1"/>
</dbReference>
<protein>
    <submittedName>
        <fullName evidence="2">YbhB/YbcL family Raf kinase inhibitor-like protein</fullName>
    </submittedName>
</protein>
<gene>
    <name evidence="2" type="ORF">GCM10023161_48410</name>
</gene>
<dbReference type="PANTHER" id="PTHR30289:SF1">
    <property type="entry name" value="PEBP (PHOSPHATIDYLETHANOLAMINE-BINDING PROTEIN) FAMILY PROTEIN"/>
    <property type="match status" value="1"/>
</dbReference>
<dbReference type="SUPFAM" id="SSF49777">
    <property type="entry name" value="PEBP-like"/>
    <property type="match status" value="1"/>
</dbReference>
<dbReference type="Pfam" id="PF01161">
    <property type="entry name" value="PBP"/>
    <property type="match status" value="1"/>
</dbReference>
<comment type="caution">
    <text evidence="2">The sequence shown here is derived from an EMBL/GenBank/DDBJ whole genome shotgun (WGS) entry which is preliminary data.</text>
</comment>
<accession>A0ABP8F7H6</accession>
<evidence type="ECO:0000256" key="1">
    <source>
        <dbReference type="ARBA" id="ARBA00007120"/>
    </source>
</evidence>